<evidence type="ECO:0000313" key="1">
    <source>
        <dbReference type="EMBL" id="PRY90681.1"/>
    </source>
</evidence>
<proteinExistence type="predicted"/>
<sequence>MKEYVIKLERKVDGKEITCTQTLTDAAFQTLQGFIRETCQIKGHQFLLKEIYLRDFKVCVSDFNKNTNPSHRES</sequence>
<dbReference type="EMBL" id="PVTR01000001">
    <property type="protein sequence ID" value="PRY90681.1"/>
    <property type="molecule type" value="Genomic_DNA"/>
</dbReference>
<dbReference type="Proteomes" id="UP000238157">
    <property type="component" value="Unassembled WGS sequence"/>
</dbReference>
<keyword evidence="2" id="KW-1185">Reference proteome</keyword>
<protein>
    <submittedName>
        <fullName evidence="1">Uncharacterized protein</fullName>
    </submittedName>
</protein>
<comment type="caution">
    <text evidence="1">The sequence shown here is derived from an EMBL/GenBank/DDBJ whole genome shotgun (WGS) entry which is preliminary data.</text>
</comment>
<organism evidence="1 2">
    <name type="scientific">Mongoliibacter ruber</name>
    <dbReference type="NCBI Taxonomy" id="1750599"/>
    <lineage>
        <taxon>Bacteria</taxon>
        <taxon>Pseudomonadati</taxon>
        <taxon>Bacteroidota</taxon>
        <taxon>Cytophagia</taxon>
        <taxon>Cytophagales</taxon>
        <taxon>Cyclobacteriaceae</taxon>
        <taxon>Mongoliibacter</taxon>
    </lineage>
</organism>
<gene>
    <name evidence="1" type="ORF">CLW00_101346</name>
</gene>
<accession>A0A2T0WVF2</accession>
<name>A0A2T0WVF2_9BACT</name>
<dbReference type="RefSeq" id="WP_146131358.1">
    <property type="nucleotide sequence ID" value="NZ_PVTR01000001.1"/>
</dbReference>
<evidence type="ECO:0000313" key="2">
    <source>
        <dbReference type="Proteomes" id="UP000238157"/>
    </source>
</evidence>
<dbReference type="AlphaFoldDB" id="A0A2T0WVF2"/>
<reference evidence="1 2" key="1">
    <citation type="submission" date="2018-03" db="EMBL/GenBank/DDBJ databases">
        <title>Genomic Encyclopedia of Archaeal and Bacterial Type Strains, Phase II (KMG-II): from individual species to whole genera.</title>
        <authorList>
            <person name="Goeker M."/>
        </authorList>
    </citation>
    <scope>NUCLEOTIDE SEQUENCE [LARGE SCALE GENOMIC DNA]</scope>
    <source>
        <strain evidence="1 2">DSM 27929</strain>
    </source>
</reference>